<dbReference type="PROSITE" id="PS51750">
    <property type="entry name" value="BRO_N"/>
    <property type="match status" value="1"/>
</dbReference>
<evidence type="ECO:0000259" key="1">
    <source>
        <dbReference type="PROSITE" id="PS51750"/>
    </source>
</evidence>
<accession>A0ABT8J6Q2</accession>
<evidence type="ECO:0000313" key="2">
    <source>
        <dbReference type="EMBL" id="MDN4600762.1"/>
    </source>
</evidence>
<dbReference type="PANTHER" id="PTHR36180">
    <property type="entry name" value="DNA-BINDING PROTEIN-RELATED-RELATED"/>
    <property type="match status" value="1"/>
</dbReference>
<dbReference type="EMBL" id="JAROCD010000003">
    <property type="protein sequence ID" value="MDN4600762.1"/>
    <property type="molecule type" value="Genomic_DNA"/>
</dbReference>
<reference evidence="2" key="1">
    <citation type="submission" date="2023-03" db="EMBL/GenBank/DDBJ databases">
        <title>MT1 and MT2 Draft Genomes of Novel Species.</title>
        <authorList>
            <person name="Venkateswaran K."/>
        </authorList>
    </citation>
    <scope>NUCLEOTIDE SEQUENCE</scope>
    <source>
        <strain evidence="2">F6_3S_P_1C</strain>
    </source>
</reference>
<organism evidence="2 3">
    <name type="scientific">Paenibacillus vandeheii</name>
    <dbReference type="NCBI Taxonomy" id="3035917"/>
    <lineage>
        <taxon>Bacteria</taxon>
        <taxon>Bacillati</taxon>
        <taxon>Bacillota</taxon>
        <taxon>Bacilli</taxon>
        <taxon>Bacillales</taxon>
        <taxon>Paenibacillaceae</taxon>
        <taxon>Paenibacillus</taxon>
    </lineage>
</organism>
<proteinExistence type="predicted"/>
<dbReference type="Proteomes" id="UP001174205">
    <property type="component" value="Unassembled WGS sequence"/>
</dbReference>
<dbReference type="PANTHER" id="PTHR36180:SF2">
    <property type="entry name" value="BRO FAMILY PROTEIN"/>
    <property type="match status" value="1"/>
</dbReference>
<dbReference type="SMART" id="SM01040">
    <property type="entry name" value="Bro-N"/>
    <property type="match status" value="1"/>
</dbReference>
<keyword evidence="3" id="KW-1185">Reference proteome</keyword>
<dbReference type="RefSeq" id="WP_301245418.1">
    <property type="nucleotide sequence ID" value="NZ_JAROCD010000003.1"/>
</dbReference>
<gene>
    <name evidence="2" type="ORF">P5G61_05955</name>
</gene>
<protein>
    <submittedName>
        <fullName evidence="2">BRO family protein</fullName>
    </submittedName>
</protein>
<evidence type="ECO:0000313" key="3">
    <source>
        <dbReference type="Proteomes" id="UP001174205"/>
    </source>
</evidence>
<comment type="caution">
    <text evidence="2">The sequence shown here is derived from an EMBL/GenBank/DDBJ whole genome shotgun (WGS) entry which is preliminary data.</text>
</comment>
<dbReference type="Pfam" id="PF02498">
    <property type="entry name" value="Bro-N"/>
    <property type="match status" value="1"/>
</dbReference>
<dbReference type="InterPro" id="IPR003497">
    <property type="entry name" value="BRO_N_domain"/>
</dbReference>
<name>A0ABT8J6Q2_9BACL</name>
<sequence>MFKFNEKDVRVIFVESEPWFVLRDVCGVLGDLAPRAAKQRLSKDVCSTYPLQTSGGIQNSTIINEDGLYDVIFDSKKPEAKLFRKWVTGEVLPTIRRDGMYISDEATHEQVKFNVSNFMANLDDYNITKLYSLIEEFLAFHRQHKSRLPYKRKNSRHHGNKKLKDHIESMEDIRNELVSFLDIKIQQFNDYHQAGLAQEYVRIKGMVEWKVENMRYRTAACK</sequence>
<feature type="domain" description="Bro-N" evidence="1">
    <location>
        <begin position="1"/>
        <end position="99"/>
    </location>
</feature>